<dbReference type="Proteomes" id="UP000292685">
    <property type="component" value="Unassembled WGS sequence"/>
</dbReference>
<evidence type="ECO:0000259" key="5">
    <source>
        <dbReference type="PROSITE" id="PS50977"/>
    </source>
</evidence>
<accession>A0A4Q8AGB1</accession>
<dbReference type="GO" id="GO:0000976">
    <property type="term" value="F:transcription cis-regulatory region binding"/>
    <property type="evidence" value="ECO:0007669"/>
    <property type="project" value="TreeGrafter"/>
</dbReference>
<sequence>MTGTRNTDTRERLLEAAADLIAAHPGQDVPLRAICERVGVKMPTLYHFFGNKEGLLGAVVEHGFDLYMALKTQAEPDPDPLRNLRSGWDLHVSFGLENPAFYALMYGQVAPGSRSTAEDRPTRALLGLMEQAHAQGRLRVDPQQATDHVLAANIGVTLRQIITRTPDPALSAAMREATIEAITGLSAPAANVGPAEQASALLAALPLASEGFSAPEADLLRHWLGRIASRRTPSPPSGAST</sequence>
<dbReference type="PANTHER" id="PTHR30055:SF234">
    <property type="entry name" value="HTH-TYPE TRANSCRIPTIONAL REGULATOR BETI"/>
    <property type="match status" value="1"/>
</dbReference>
<evidence type="ECO:0000313" key="7">
    <source>
        <dbReference type="Proteomes" id="UP000292685"/>
    </source>
</evidence>
<dbReference type="PRINTS" id="PR00455">
    <property type="entry name" value="HTHTETR"/>
</dbReference>
<dbReference type="InterPro" id="IPR036271">
    <property type="entry name" value="Tet_transcr_reg_TetR-rel_C_sf"/>
</dbReference>
<keyword evidence="3" id="KW-0804">Transcription</keyword>
<feature type="DNA-binding region" description="H-T-H motif" evidence="4">
    <location>
        <begin position="30"/>
        <end position="49"/>
    </location>
</feature>
<dbReference type="InterPro" id="IPR050109">
    <property type="entry name" value="HTH-type_TetR-like_transc_reg"/>
</dbReference>
<dbReference type="Gene3D" id="1.10.357.10">
    <property type="entry name" value="Tetracycline Repressor, domain 2"/>
    <property type="match status" value="1"/>
</dbReference>
<dbReference type="GO" id="GO:0003700">
    <property type="term" value="F:DNA-binding transcription factor activity"/>
    <property type="evidence" value="ECO:0007669"/>
    <property type="project" value="TreeGrafter"/>
</dbReference>
<dbReference type="OrthoDB" id="3784817at2"/>
<feature type="domain" description="HTH tetR-type" evidence="5">
    <location>
        <begin position="7"/>
        <end position="67"/>
    </location>
</feature>
<dbReference type="PROSITE" id="PS50977">
    <property type="entry name" value="HTH_TETR_2"/>
    <property type="match status" value="1"/>
</dbReference>
<dbReference type="PANTHER" id="PTHR30055">
    <property type="entry name" value="HTH-TYPE TRANSCRIPTIONAL REGULATOR RUTR"/>
    <property type="match status" value="1"/>
</dbReference>
<organism evidence="6 7">
    <name type="scientific">Zhihengliuella halotolerans</name>
    <dbReference type="NCBI Taxonomy" id="370736"/>
    <lineage>
        <taxon>Bacteria</taxon>
        <taxon>Bacillati</taxon>
        <taxon>Actinomycetota</taxon>
        <taxon>Actinomycetes</taxon>
        <taxon>Micrococcales</taxon>
        <taxon>Micrococcaceae</taxon>
        <taxon>Zhihengliuella</taxon>
    </lineage>
</organism>
<dbReference type="InterPro" id="IPR001647">
    <property type="entry name" value="HTH_TetR"/>
</dbReference>
<keyword evidence="2 4" id="KW-0238">DNA-binding</keyword>
<evidence type="ECO:0000256" key="3">
    <source>
        <dbReference type="ARBA" id="ARBA00023163"/>
    </source>
</evidence>
<proteinExistence type="predicted"/>
<comment type="caution">
    <text evidence="6">The sequence shown here is derived from an EMBL/GenBank/DDBJ whole genome shotgun (WGS) entry which is preliminary data.</text>
</comment>
<evidence type="ECO:0000256" key="1">
    <source>
        <dbReference type="ARBA" id="ARBA00023015"/>
    </source>
</evidence>
<reference evidence="6 7" key="1">
    <citation type="submission" date="2019-02" db="EMBL/GenBank/DDBJ databases">
        <title>Sequencing the genomes of 1000 actinobacteria strains.</title>
        <authorList>
            <person name="Klenk H.-P."/>
        </authorList>
    </citation>
    <scope>NUCLEOTIDE SEQUENCE [LARGE SCALE GENOMIC DNA]</scope>
    <source>
        <strain evidence="6 7">DSM 17364</strain>
    </source>
</reference>
<gene>
    <name evidence="6" type="ORF">EV380_3020</name>
</gene>
<dbReference type="SUPFAM" id="SSF48498">
    <property type="entry name" value="Tetracyclin repressor-like, C-terminal domain"/>
    <property type="match status" value="1"/>
</dbReference>
<dbReference type="SUPFAM" id="SSF46689">
    <property type="entry name" value="Homeodomain-like"/>
    <property type="match status" value="1"/>
</dbReference>
<protein>
    <submittedName>
        <fullName evidence="6">TetR family transcriptional regulator</fullName>
    </submittedName>
</protein>
<evidence type="ECO:0000256" key="2">
    <source>
        <dbReference type="ARBA" id="ARBA00023125"/>
    </source>
</evidence>
<dbReference type="AlphaFoldDB" id="A0A4Q8AGB1"/>
<keyword evidence="1" id="KW-0805">Transcription regulation</keyword>
<dbReference type="InterPro" id="IPR009057">
    <property type="entry name" value="Homeodomain-like_sf"/>
</dbReference>
<dbReference type="EMBL" id="SHLA01000001">
    <property type="protein sequence ID" value="RZU63402.1"/>
    <property type="molecule type" value="Genomic_DNA"/>
</dbReference>
<dbReference type="Pfam" id="PF00440">
    <property type="entry name" value="TetR_N"/>
    <property type="match status" value="1"/>
</dbReference>
<evidence type="ECO:0000256" key="4">
    <source>
        <dbReference type="PROSITE-ProRule" id="PRU00335"/>
    </source>
</evidence>
<keyword evidence="7" id="KW-1185">Reference proteome</keyword>
<evidence type="ECO:0000313" key="6">
    <source>
        <dbReference type="EMBL" id="RZU63402.1"/>
    </source>
</evidence>
<name>A0A4Q8AGB1_9MICC</name>
<dbReference type="RefSeq" id="WP_130451781.1">
    <property type="nucleotide sequence ID" value="NZ_SHLA01000001.1"/>
</dbReference>